<proteinExistence type="predicted"/>
<evidence type="ECO:0000313" key="2">
    <source>
        <dbReference type="EMBL" id="PPK76107.1"/>
    </source>
</evidence>
<name>A0A2S6HF65_9GAMM</name>
<dbReference type="PANTHER" id="PTHR12277:SF79">
    <property type="entry name" value="XAA-PRO DIPEPTIDYL-PEPTIDASE-RELATED"/>
    <property type="match status" value="1"/>
</dbReference>
<evidence type="ECO:0000259" key="1">
    <source>
        <dbReference type="Pfam" id="PF12146"/>
    </source>
</evidence>
<dbReference type="InterPro" id="IPR029058">
    <property type="entry name" value="AB_hydrolase_fold"/>
</dbReference>
<feature type="domain" description="Serine aminopeptidase S33" evidence="1">
    <location>
        <begin position="71"/>
        <end position="191"/>
    </location>
</feature>
<dbReference type="Pfam" id="PF12146">
    <property type="entry name" value="Hydrolase_4"/>
    <property type="match status" value="1"/>
</dbReference>
<dbReference type="InterPro" id="IPR022742">
    <property type="entry name" value="Hydrolase_4"/>
</dbReference>
<dbReference type="PANTHER" id="PTHR12277">
    <property type="entry name" value="ALPHA/BETA HYDROLASE DOMAIN-CONTAINING PROTEIN"/>
    <property type="match status" value="1"/>
</dbReference>
<dbReference type="RefSeq" id="WP_258076028.1">
    <property type="nucleotide sequence ID" value="NZ_PTIZ01000004.1"/>
</dbReference>
<dbReference type="AlphaFoldDB" id="A0A2S6HF65"/>
<accession>A0A2S6HF65</accession>
<dbReference type="SUPFAM" id="SSF53474">
    <property type="entry name" value="alpha/beta-Hydrolases"/>
    <property type="match status" value="1"/>
</dbReference>
<evidence type="ECO:0000313" key="3">
    <source>
        <dbReference type="Proteomes" id="UP000240010"/>
    </source>
</evidence>
<protein>
    <recommendedName>
        <fullName evidence="1">Serine aminopeptidase S33 domain-containing protein</fullName>
    </recommendedName>
</protein>
<gene>
    <name evidence="2" type="ORF">B0F87_104199</name>
</gene>
<dbReference type="Proteomes" id="UP000240010">
    <property type="component" value="Unassembled WGS sequence"/>
</dbReference>
<reference evidence="2 3" key="1">
    <citation type="submission" date="2018-02" db="EMBL/GenBank/DDBJ databases">
        <title>Subsurface microbial communities from deep shales in Ohio and West Virginia, USA.</title>
        <authorList>
            <person name="Wrighton K."/>
        </authorList>
    </citation>
    <scope>NUCLEOTIDE SEQUENCE [LARGE SCALE GENOMIC DNA]</scope>
    <source>
        <strain evidence="2 3">OWC-DMM</strain>
    </source>
</reference>
<dbReference type="EMBL" id="PTIZ01000004">
    <property type="protein sequence ID" value="PPK76107.1"/>
    <property type="molecule type" value="Genomic_DNA"/>
</dbReference>
<organism evidence="2 3">
    <name type="scientific">Methylobacter tundripaludum</name>
    <dbReference type="NCBI Taxonomy" id="173365"/>
    <lineage>
        <taxon>Bacteria</taxon>
        <taxon>Pseudomonadati</taxon>
        <taxon>Pseudomonadota</taxon>
        <taxon>Gammaproteobacteria</taxon>
        <taxon>Methylococcales</taxon>
        <taxon>Methylococcaceae</taxon>
        <taxon>Methylobacter</taxon>
    </lineage>
</organism>
<dbReference type="Gene3D" id="3.40.50.1820">
    <property type="entry name" value="alpha/beta hydrolase"/>
    <property type="match status" value="1"/>
</dbReference>
<sequence length="273" mass="30435">MPTFKPMLSILLTYSLLLLLVFLFQRKMIYFPNTYSIEEQQQLADQADLKLWPSTDDYRGLIAKTSQTTGKGTVIVFHGNAGSATDRTYYLDALERLDYRVILAEYPGYAARNGAPSESALISDGIQTAKQALNDFGGPVFLWGESLGSGVVGGIVQSGQVPVKGIVLVTPFDSMAAVAQHHYWFLLAKWLIRDKFDNIKNLQDYLGNTAILLAEQDEIIPNKLSLKLFDSLHHAKKLWSFKGANHNTLPLNQELPYWQEVMQFVSGQNGASS</sequence>
<comment type="caution">
    <text evidence="2">The sequence shown here is derived from an EMBL/GenBank/DDBJ whole genome shotgun (WGS) entry which is preliminary data.</text>
</comment>